<keyword evidence="4" id="KW-1185">Reference proteome</keyword>
<dbReference type="Pfam" id="PF04030">
    <property type="entry name" value="ALO"/>
    <property type="match status" value="1"/>
</dbReference>
<dbReference type="SUPFAM" id="SSF56176">
    <property type="entry name" value="FAD-binding/transporter-associated domain-like"/>
    <property type="match status" value="1"/>
</dbReference>
<gene>
    <name evidence="3" type="primary">xyoA</name>
    <name evidence="3" type="ORF">I598_2577</name>
</gene>
<dbReference type="InterPro" id="IPR007173">
    <property type="entry name" value="ALO_C"/>
</dbReference>
<accession>A0A168FM49</accession>
<dbReference type="PROSITE" id="PS51387">
    <property type="entry name" value="FAD_PCMH"/>
    <property type="match status" value="1"/>
</dbReference>
<name>A0A168FM49_9MICO</name>
<dbReference type="GO" id="GO:0016020">
    <property type="term" value="C:membrane"/>
    <property type="evidence" value="ECO:0007669"/>
    <property type="project" value="InterPro"/>
</dbReference>
<feature type="domain" description="FAD-binding PCMH-type" evidence="2">
    <location>
        <begin position="8"/>
        <end position="177"/>
    </location>
</feature>
<protein>
    <submittedName>
        <fullName evidence="3">Putative xylitol oxidase</fullName>
        <ecNumber evidence="3">1.1.3.41</ecNumber>
    </submittedName>
</protein>
<dbReference type="PANTHER" id="PTHR43762:SF1">
    <property type="entry name" value="D-ARABINONO-1,4-LACTONE OXIDASE"/>
    <property type="match status" value="1"/>
</dbReference>
<organism evidence="3 4">
    <name type="scientific">Isoptericola dokdonensis DS-3</name>
    <dbReference type="NCBI Taxonomy" id="1300344"/>
    <lineage>
        <taxon>Bacteria</taxon>
        <taxon>Bacillati</taxon>
        <taxon>Actinomycetota</taxon>
        <taxon>Actinomycetes</taxon>
        <taxon>Micrococcales</taxon>
        <taxon>Promicromonosporaceae</taxon>
        <taxon>Isoptericola</taxon>
    </lineage>
</organism>
<dbReference type="InterPro" id="IPR016167">
    <property type="entry name" value="FAD-bd_PCMH_sub1"/>
</dbReference>
<dbReference type="GO" id="GO:0080049">
    <property type="term" value="F:L-gulono-1,4-lactone dehydrogenase activity"/>
    <property type="evidence" value="ECO:0007669"/>
    <property type="project" value="TreeGrafter"/>
</dbReference>
<dbReference type="InterPro" id="IPR016171">
    <property type="entry name" value="Vanillyl_alc_oxidase_C-sub2"/>
</dbReference>
<dbReference type="InterPro" id="IPR016166">
    <property type="entry name" value="FAD-bd_PCMH"/>
</dbReference>
<dbReference type="Gene3D" id="1.10.45.10">
    <property type="entry name" value="Vanillyl-alcohol Oxidase, Chain A, domain 4"/>
    <property type="match status" value="1"/>
</dbReference>
<evidence type="ECO:0000256" key="1">
    <source>
        <dbReference type="ARBA" id="ARBA00023002"/>
    </source>
</evidence>
<dbReference type="EMBL" id="CP014209">
    <property type="protein sequence ID" value="ANC32111.1"/>
    <property type="molecule type" value="Genomic_DNA"/>
</dbReference>
<dbReference type="EC" id="1.1.3.41" evidence="3"/>
<dbReference type="OrthoDB" id="9800184at2"/>
<dbReference type="InterPro" id="IPR006094">
    <property type="entry name" value="Oxid_FAD_bind_N"/>
</dbReference>
<dbReference type="Gene3D" id="3.30.43.10">
    <property type="entry name" value="Uridine Diphospho-n-acetylenolpyruvylglucosamine Reductase, domain 2"/>
    <property type="match status" value="1"/>
</dbReference>
<evidence type="ECO:0000313" key="3">
    <source>
        <dbReference type="EMBL" id="ANC32111.1"/>
    </source>
</evidence>
<dbReference type="GO" id="GO:0050582">
    <property type="term" value="F:xylitol oxidase activity"/>
    <property type="evidence" value="ECO:0007669"/>
    <property type="project" value="UniProtKB-EC"/>
</dbReference>
<evidence type="ECO:0000259" key="2">
    <source>
        <dbReference type="PROSITE" id="PS51387"/>
    </source>
</evidence>
<dbReference type="AlphaFoldDB" id="A0A168FM49"/>
<dbReference type="GO" id="GO:0003885">
    <property type="term" value="F:D-arabinono-1,4-lactone oxidase activity"/>
    <property type="evidence" value="ECO:0007669"/>
    <property type="project" value="InterPro"/>
</dbReference>
<dbReference type="Gene3D" id="3.30.465.10">
    <property type="match status" value="1"/>
</dbReference>
<dbReference type="InterPro" id="IPR016169">
    <property type="entry name" value="FAD-bd_PCMH_sub2"/>
</dbReference>
<dbReference type="InterPro" id="IPR036318">
    <property type="entry name" value="FAD-bd_PCMH-like_sf"/>
</dbReference>
<dbReference type="InterPro" id="IPR010031">
    <property type="entry name" value="FAD_lactone_oxidase-like"/>
</dbReference>
<reference evidence="3 4" key="1">
    <citation type="submission" date="2016-01" db="EMBL/GenBank/DDBJ databases">
        <title>Complete genome sequence of a soil Actinobacterium, Isoptericola dokdonensis DS-3.</title>
        <authorList>
            <person name="Kwon S.-K."/>
            <person name="Kim J.F."/>
        </authorList>
    </citation>
    <scope>NUCLEOTIDE SEQUENCE [LARGE SCALE GENOMIC DNA]</scope>
    <source>
        <strain evidence="3 4">DS-3</strain>
    </source>
</reference>
<dbReference type="KEGG" id="ido:I598_2577"/>
<evidence type="ECO:0000313" key="4">
    <source>
        <dbReference type="Proteomes" id="UP000076794"/>
    </source>
</evidence>
<dbReference type="GO" id="GO:0071949">
    <property type="term" value="F:FAD binding"/>
    <property type="evidence" value="ECO:0007669"/>
    <property type="project" value="InterPro"/>
</dbReference>
<proteinExistence type="predicted"/>
<dbReference type="Pfam" id="PF01565">
    <property type="entry name" value="FAD_binding_4"/>
    <property type="match status" value="1"/>
</dbReference>
<dbReference type="PIRSF" id="PIRSF000136">
    <property type="entry name" value="LGO_GLO"/>
    <property type="match status" value="1"/>
</dbReference>
<dbReference type="RefSeq" id="WP_068203290.1">
    <property type="nucleotide sequence ID" value="NZ_CP014209.1"/>
</dbReference>
<dbReference type="Gene3D" id="3.30.70.2520">
    <property type="match status" value="1"/>
</dbReference>
<dbReference type="Proteomes" id="UP000076794">
    <property type="component" value="Chromosome"/>
</dbReference>
<dbReference type="STRING" id="1300344.I598_2577"/>
<keyword evidence="1 3" id="KW-0560">Oxidoreductase</keyword>
<sequence length="417" mass="44171">MRNWAGNLTYASTNLRRPASLAELADALAGSGPVRALGSRHSFNDVADTTGVHVQVDQLDDGRPAVDLDPATGVVSVNAGLRYGEVSRALEAQGRALGNLASLPHISVAGAVATATHGSGDANRCLAGDVVGLEMMTTAGELRRVTRADHPDVFGGTVVSLGALGVVTRVELATAPTFAVRQDVALDVPWDAVLGSLDAVTGAAYSVSLFTSWDEPAVRQVWFKSRVDDGVGVRPEPVAGLAWATTEVHPLPGVDPAACTPQLGAAGPWNERLSHFRLEFTPSAGEELQSEYLLPRASAVAAIEAVRALGPRVAPLLQTSEIRTVAADDHWLSPFDEDSVALHFTWHPRGAEVAAVLPLLEEALLPLGARPHWGKLFAVDAADLGALYPRFADFRELAARFDPEGRLHGGYLRRLLR</sequence>
<dbReference type="Gene3D" id="3.30.70.2530">
    <property type="match status" value="1"/>
</dbReference>
<dbReference type="PATRIC" id="fig|1300344.3.peg.2588"/>
<dbReference type="PANTHER" id="PTHR43762">
    <property type="entry name" value="L-GULONOLACTONE OXIDASE"/>
    <property type="match status" value="1"/>
</dbReference>